<evidence type="ECO:0000256" key="1">
    <source>
        <dbReference type="SAM" id="SignalP"/>
    </source>
</evidence>
<reference evidence="2 3" key="1">
    <citation type="submission" date="2016-08" db="EMBL/GenBank/DDBJ databases">
        <authorList>
            <person name="Seilhamer J.J."/>
        </authorList>
    </citation>
    <scope>NUCLEOTIDE SEQUENCE [LARGE SCALE GENOMIC DNA]</scope>
    <source>
        <strain evidence="2">M3/6</strain>
    </source>
</reference>
<dbReference type="STRING" id="1642647.PSM36_0387"/>
<protein>
    <submittedName>
        <fullName evidence="2">Putative secreted protein</fullName>
    </submittedName>
</protein>
<feature type="signal peptide" evidence="1">
    <location>
        <begin position="1"/>
        <end position="21"/>
    </location>
</feature>
<dbReference type="AlphaFoldDB" id="A0A1R3SUH5"/>
<evidence type="ECO:0000313" key="3">
    <source>
        <dbReference type="Proteomes" id="UP000187464"/>
    </source>
</evidence>
<dbReference type="EMBL" id="LT605205">
    <property type="protein sequence ID" value="SCD19221.1"/>
    <property type="molecule type" value="Genomic_DNA"/>
</dbReference>
<sequence>MKKFLFSTLLVFACSVGVATAQLQKGSTLVGGGIGDLSMGLGDENVFNITLTPRVGYFIQDNVAIGGKVGLTYTAQPGEDAYGYNVNAFGRYYFGPDEFDTLLKQGRWFLEAGAGVGGARGVDLGFNVNFGPGYAYFLTENVAVEALLLYNGTFGDGSSNGLSLNVGFQIYFPKSLYKNLR</sequence>
<dbReference type="KEGG" id="psac:PSM36_0387"/>
<dbReference type="RefSeq" id="WP_076928549.1">
    <property type="nucleotide sequence ID" value="NZ_LT605205.1"/>
</dbReference>
<proteinExistence type="predicted"/>
<keyword evidence="1" id="KW-0732">Signal</keyword>
<name>A0A1R3SUH5_9BACT</name>
<gene>
    <name evidence="2" type="ORF">PSM36_0387</name>
</gene>
<dbReference type="Proteomes" id="UP000187464">
    <property type="component" value="Chromosome I"/>
</dbReference>
<keyword evidence="3" id="KW-1185">Reference proteome</keyword>
<evidence type="ECO:0000313" key="2">
    <source>
        <dbReference type="EMBL" id="SCD19221.1"/>
    </source>
</evidence>
<accession>A0A1R3SUH5</accession>
<organism evidence="2 3">
    <name type="scientific">Proteiniphilum saccharofermentans</name>
    <dbReference type="NCBI Taxonomy" id="1642647"/>
    <lineage>
        <taxon>Bacteria</taxon>
        <taxon>Pseudomonadati</taxon>
        <taxon>Bacteroidota</taxon>
        <taxon>Bacteroidia</taxon>
        <taxon>Bacteroidales</taxon>
        <taxon>Dysgonomonadaceae</taxon>
        <taxon>Proteiniphilum</taxon>
    </lineage>
</organism>
<feature type="chain" id="PRO_5010301805" evidence="1">
    <location>
        <begin position="22"/>
        <end position="181"/>
    </location>
</feature>